<dbReference type="Pfam" id="PF13458">
    <property type="entry name" value="Peripla_BP_6"/>
    <property type="match status" value="1"/>
</dbReference>
<sequence>MQRRTLLKAGLALGALGSLPLGALRAFADQPLTFYGLKSMSGAFASYGKYADMGSRLAIAEYPQLLGHPLKYKVIDTEGNAGKAVRKVQEAIGQDGARFFQGCTLSSSALAVSKEIHKAGGVFMTPVGADEITGKDCNASTFRWSVPTYGAIRETLVPMIRQLPQAKRWYTITPQYVFGDALLDNARKVFAELGVEHIGNSYHSLQEQEFSGYLTNAIAAKPDVLVLLNFGSQASNALRQAVNFGIKDRMKVLMVWSAGLDQFQELGSDVLEGVYLGAQYWHQVDTPLNKQLVAATRKAYGINPNYPLAADYIGTKVMLEAIVKAGSLEGAAVSAALQGMRFQGPTGEELIRPGDHQVLKDYYLLRGKPQGQMRDEDDLAEVISSGRSFVEVDHTGCALA</sequence>
<dbReference type="AlphaFoldDB" id="A0A0P7CED9"/>
<dbReference type="InterPro" id="IPR028082">
    <property type="entry name" value="Peripla_BP_I"/>
</dbReference>
<evidence type="ECO:0000259" key="3">
    <source>
        <dbReference type="Pfam" id="PF13458"/>
    </source>
</evidence>
<name>A0A0P7CED9_PSEPU</name>
<dbReference type="EMBL" id="AP022324">
    <property type="protein sequence ID" value="BBU43199.1"/>
    <property type="molecule type" value="Genomic_DNA"/>
</dbReference>
<reference evidence="4 5" key="1">
    <citation type="submission" date="2020-01" db="EMBL/GenBank/DDBJ databases">
        <title>Complete Genome Sequence of Pseudomonas putida Strain TS312, Harboring the HdtS type N-acyl-homoserine Lactone Synthase, Isolated from a Paper Mill.</title>
        <authorList>
            <person name="Hosoe A."/>
            <person name="Suenaga T."/>
            <person name="Sugi T."/>
            <person name="Izumi T."/>
            <person name="Nagai N."/>
            <person name="Terada A."/>
        </authorList>
    </citation>
    <scope>NUCLEOTIDE SEQUENCE [LARGE SCALE GENOMIC DNA]</scope>
    <source>
        <strain evidence="4 5">TS312</strain>
    </source>
</reference>
<dbReference type="CDD" id="cd20378">
    <property type="entry name" value="PBP1_SBP-like"/>
    <property type="match status" value="1"/>
</dbReference>
<accession>A0A0P7CED9</accession>
<organism evidence="4 5">
    <name type="scientific">Pseudomonas putida</name>
    <name type="common">Arthrobacter siderocapsulatus</name>
    <dbReference type="NCBI Taxonomy" id="303"/>
    <lineage>
        <taxon>Bacteria</taxon>
        <taxon>Pseudomonadati</taxon>
        <taxon>Pseudomonadota</taxon>
        <taxon>Gammaproteobacteria</taxon>
        <taxon>Pseudomonadales</taxon>
        <taxon>Pseudomonadaceae</taxon>
        <taxon>Pseudomonas</taxon>
    </lineage>
</organism>
<proteinExistence type="inferred from homology"/>
<evidence type="ECO:0000313" key="4">
    <source>
        <dbReference type="EMBL" id="BBU43199.1"/>
    </source>
</evidence>
<comment type="similarity">
    <text evidence="1">Belongs to the leucine-binding protein family.</text>
</comment>
<dbReference type="OrthoDB" id="5794591at2"/>
<feature type="domain" description="Leucine-binding protein" evidence="3">
    <location>
        <begin position="37"/>
        <end position="371"/>
    </location>
</feature>
<dbReference type="InterPro" id="IPR051010">
    <property type="entry name" value="BCAA_transport"/>
</dbReference>
<dbReference type="InterPro" id="IPR006311">
    <property type="entry name" value="TAT_signal"/>
</dbReference>
<protein>
    <submittedName>
        <fullName evidence="4">ABC transporter substrate-binding protein</fullName>
    </submittedName>
</protein>
<dbReference type="PANTHER" id="PTHR30483">
    <property type="entry name" value="LEUCINE-SPECIFIC-BINDING PROTEIN"/>
    <property type="match status" value="1"/>
</dbReference>
<dbReference type="Gene3D" id="3.40.50.2300">
    <property type="match status" value="2"/>
</dbReference>
<dbReference type="GeneID" id="49866785"/>
<evidence type="ECO:0000313" key="5">
    <source>
        <dbReference type="Proteomes" id="UP000464661"/>
    </source>
</evidence>
<dbReference type="SUPFAM" id="SSF53822">
    <property type="entry name" value="Periplasmic binding protein-like I"/>
    <property type="match status" value="1"/>
</dbReference>
<gene>
    <name evidence="4" type="ORF">PPTS312_11140</name>
</gene>
<dbReference type="InterPro" id="IPR028081">
    <property type="entry name" value="Leu-bd"/>
</dbReference>
<dbReference type="PANTHER" id="PTHR30483:SF6">
    <property type="entry name" value="PERIPLASMIC BINDING PROTEIN OF ABC TRANSPORTER FOR NATURAL AMINO ACIDS"/>
    <property type="match status" value="1"/>
</dbReference>
<dbReference type="PROSITE" id="PS51318">
    <property type="entry name" value="TAT"/>
    <property type="match status" value="1"/>
</dbReference>
<evidence type="ECO:0000256" key="2">
    <source>
        <dbReference type="ARBA" id="ARBA00022729"/>
    </source>
</evidence>
<dbReference type="RefSeq" id="WP_016713396.1">
    <property type="nucleotide sequence ID" value="NZ_AP022324.1"/>
</dbReference>
<evidence type="ECO:0000256" key="1">
    <source>
        <dbReference type="ARBA" id="ARBA00010062"/>
    </source>
</evidence>
<dbReference type="Proteomes" id="UP000464661">
    <property type="component" value="Chromosome"/>
</dbReference>
<keyword evidence="2" id="KW-0732">Signal</keyword>